<dbReference type="Proteomes" id="UP000494322">
    <property type="component" value="Unassembled WGS sequence"/>
</dbReference>
<sequence>MHEAPSSSTTALQEYLSGFVPSWQSPTLDPKSFGMLSYSTPLCPDNYLTFAEKDLRLGGPRGLVNSLANSKRAIDCQIFGVLHALGLPEPRNFPDRLERLKALGLLAPRVVKKIAQLRNVLEHQYYKPTLDEVEDALDIATLFLGTLRPYFAGGSYMESAWLADEISVNPRGQIIRTRTHTTWSHADEPRFTYARGIFIAAETGAKSIELALVHDNIEIACVHLWPNDASYVELQGLLLRSSVENLPYSKAGARRFLKALNSATAHSERNV</sequence>
<dbReference type="AlphaFoldDB" id="A0A6J5JTM9"/>
<proteinExistence type="predicted"/>
<protein>
    <submittedName>
        <fullName evidence="1">Uncharacterized protein</fullName>
    </submittedName>
</protein>
<organism evidence="1 2">
    <name type="scientific">Burkholderia cenocepacia</name>
    <dbReference type="NCBI Taxonomy" id="95486"/>
    <lineage>
        <taxon>Bacteria</taxon>
        <taxon>Pseudomonadati</taxon>
        <taxon>Pseudomonadota</taxon>
        <taxon>Betaproteobacteria</taxon>
        <taxon>Burkholderiales</taxon>
        <taxon>Burkholderiaceae</taxon>
        <taxon>Burkholderia</taxon>
        <taxon>Burkholderia cepacia complex</taxon>
    </lineage>
</organism>
<evidence type="ECO:0000313" key="1">
    <source>
        <dbReference type="EMBL" id="CAB3974531.1"/>
    </source>
</evidence>
<accession>A0A6J5JTM9</accession>
<reference evidence="1 2" key="1">
    <citation type="submission" date="2020-04" db="EMBL/GenBank/DDBJ databases">
        <authorList>
            <person name="Depoorter E."/>
        </authorList>
    </citation>
    <scope>NUCLEOTIDE SEQUENCE [LARGE SCALE GENOMIC DNA]</scope>
    <source>
        <strain evidence="1 2">BCC0132</strain>
    </source>
</reference>
<name>A0A6J5JTM9_9BURK</name>
<gene>
    <name evidence="1" type="ORF">BCO9919_06316</name>
</gene>
<dbReference type="RefSeq" id="WP_175021854.1">
    <property type="nucleotide sequence ID" value="NZ_CABWIK020000059.1"/>
</dbReference>
<evidence type="ECO:0000313" key="2">
    <source>
        <dbReference type="Proteomes" id="UP000494322"/>
    </source>
</evidence>
<dbReference type="EMBL" id="CABWIK020000059">
    <property type="protein sequence ID" value="CAB3974531.1"/>
    <property type="molecule type" value="Genomic_DNA"/>
</dbReference>